<gene>
    <name evidence="19" type="ORF">SAMN06265218_10235</name>
</gene>
<organism evidence="19 20">
    <name type="scientific">Fodinibius sediminis</name>
    <dbReference type="NCBI Taxonomy" id="1214077"/>
    <lineage>
        <taxon>Bacteria</taxon>
        <taxon>Pseudomonadati</taxon>
        <taxon>Balneolota</taxon>
        <taxon>Balneolia</taxon>
        <taxon>Balneolales</taxon>
        <taxon>Balneolaceae</taxon>
        <taxon>Fodinibius</taxon>
    </lineage>
</organism>
<dbReference type="GO" id="GO:0009338">
    <property type="term" value="C:exodeoxyribonuclease V complex"/>
    <property type="evidence" value="ECO:0007669"/>
    <property type="project" value="TreeGrafter"/>
</dbReference>
<dbReference type="PROSITE" id="PS51198">
    <property type="entry name" value="UVRD_HELICASE_ATP_BIND"/>
    <property type="match status" value="1"/>
</dbReference>
<dbReference type="GO" id="GO:0005524">
    <property type="term" value="F:ATP binding"/>
    <property type="evidence" value="ECO:0007669"/>
    <property type="project" value="UniProtKB-UniRule"/>
</dbReference>
<evidence type="ECO:0000256" key="12">
    <source>
        <dbReference type="ARBA" id="ARBA00023235"/>
    </source>
</evidence>
<dbReference type="GO" id="GO:0003677">
    <property type="term" value="F:DNA binding"/>
    <property type="evidence" value="ECO:0007669"/>
    <property type="project" value="UniProtKB-KW"/>
</dbReference>
<dbReference type="SUPFAM" id="SSF52540">
    <property type="entry name" value="P-loop containing nucleoside triphosphate hydrolases"/>
    <property type="match status" value="1"/>
</dbReference>
<keyword evidence="7" id="KW-0269">Exonuclease</keyword>
<evidence type="ECO:0000256" key="14">
    <source>
        <dbReference type="ARBA" id="ARBA00034808"/>
    </source>
</evidence>
<dbReference type="PROSITE" id="PS51217">
    <property type="entry name" value="UVRD_HELICASE_CTER"/>
    <property type="match status" value="1"/>
</dbReference>
<feature type="domain" description="UvrD-like helicase ATP-binding" evidence="17">
    <location>
        <begin position="1"/>
        <end position="454"/>
    </location>
</feature>
<evidence type="ECO:0000256" key="4">
    <source>
        <dbReference type="ARBA" id="ARBA00022763"/>
    </source>
</evidence>
<keyword evidence="3 16" id="KW-0547">Nucleotide-binding</keyword>
<dbReference type="GO" id="GO:0005829">
    <property type="term" value="C:cytosol"/>
    <property type="evidence" value="ECO:0007669"/>
    <property type="project" value="TreeGrafter"/>
</dbReference>
<evidence type="ECO:0000256" key="9">
    <source>
        <dbReference type="ARBA" id="ARBA00022842"/>
    </source>
</evidence>
<dbReference type="GO" id="GO:0008854">
    <property type="term" value="F:exodeoxyribonuclease V activity"/>
    <property type="evidence" value="ECO:0007669"/>
    <property type="project" value="InterPro"/>
</dbReference>
<dbReference type="Gene3D" id="3.90.320.10">
    <property type="match status" value="1"/>
</dbReference>
<evidence type="ECO:0000259" key="18">
    <source>
        <dbReference type="PROSITE" id="PS51217"/>
    </source>
</evidence>
<comment type="catalytic activity">
    <reaction evidence="13">
        <text>Couples ATP hydrolysis with the unwinding of duplex DNA by translocating in the 3'-5' direction.</text>
        <dbReference type="EC" id="5.6.2.4"/>
    </reaction>
</comment>
<comment type="catalytic activity">
    <reaction evidence="15">
        <text>ATP + H2O = ADP + phosphate + H(+)</text>
        <dbReference type="Rhea" id="RHEA:13065"/>
        <dbReference type="ChEBI" id="CHEBI:15377"/>
        <dbReference type="ChEBI" id="CHEBI:15378"/>
        <dbReference type="ChEBI" id="CHEBI:30616"/>
        <dbReference type="ChEBI" id="CHEBI:43474"/>
        <dbReference type="ChEBI" id="CHEBI:456216"/>
        <dbReference type="EC" id="5.6.2.4"/>
    </reaction>
</comment>
<dbReference type="Gene3D" id="1.10.3170.10">
    <property type="entry name" value="Recbcd, chain B, domain 2"/>
    <property type="match status" value="1"/>
</dbReference>
<evidence type="ECO:0000313" key="19">
    <source>
        <dbReference type="EMBL" id="SMO40380.1"/>
    </source>
</evidence>
<dbReference type="HAMAP" id="MF_01485">
    <property type="entry name" value="RecB"/>
    <property type="match status" value="1"/>
</dbReference>
<evidence type="ECO:0000256" key="16">
    <source>
        <dbReference type="PROSITE-ProRule" id="PRU00560"/>
    </source>
</evidence>
<evidence type="ECO:0000256" key="1">
    <source>
        <dbReference type="ARBA" id="ARBA00022722"/>
    </source>
</evidence>
<dbReference type="GO" id="GO:0000725">
    <property type="term" value="P:recombinational repair"/>
    <property type="evidence" value="ECO:0007669"/>
    <property type="project" value="TreeGrafter"/>
</dbReference>
<keyword evidence="11" id="KW-0234">DNA repair</keyword>
<keyword evidence="10" id="KW-0238">DNA-binding</keyword>
<dbReference type="InterPro" id="IPR038726">
    <property type="entry name" value="PDDEXK_AddAB-type"/>
</dbReference>
<dbReference type="GO" id="GO:0046872">
    <property type="term" value="F:metal ion binding"/>
    <property type="evidence" value="ECO:0007669"/>
    <property type="project" value="UniProtKB-KW"/>
</dbReference>
<evidence type="ECO:0000259" key="17">
    <source>
        <dbReference type="PROSITE" id="PS51198"/>
    </source>
</evidence>
<keyword evidence="5 16" id="KW-0378">Hydrolase</keyword>
<dbReference type="PANTHER" id="PTHR11070:SF23">
    <property type="entry name" value="RECBCD ENZYME SUBUNIT RECB"/>
    <property type="match status" value="1"/>
</dbReference>
<keyword evidence="1" id="KW-0540">Nuclease</keyword>
<dbReference type="InterPro" id="IPR011604">
    <property type="entry name" value="PDDEXK-like_dom_sf"/>
</dbReference>
<dbReference type="SUPFAM" id="SSF52980">
    <property type="entry name" value="Restriction endonuclease-like"/>
    <property type="match status" value="1"/>
</dbReference>
<keyword evidence="20" id="KW-1185">Reference proteome</keyword>
<dbReference type="Proteomes" id="UP000317593">
    <property type="component" value="Unassembled WGS sequence"/>
</dbReference>
<dbReference type="AlphaFoldDB" id="A0A521B0U1"/>
<sequence length="1204" mass="138719">MKALNPFDVSFAGVNLIEASAGTGKTYNITSLFIRALVELDIPVGKILVVTYTEAATKELKDRLITRMRESLATLKKGMVDDENDQFLHELLEYVGNRKQAVERLEKAIRGFDESAVYTIHGFCYQALQEQAFESRAMYDAELIGDDSELILEAVDDYWRKWVASVVEQPKRQPLLKLLLDKGYQPEKLASELGPHLGKSHLDILPGETLSVGEIQSRLDKLKIIFEEMLESWSGSQKDILELLLSDGLNGRKYRKDYLANWFGYMEEFLESDFLDIIPFKQFSNFAMSTLEDNLNKGCTEAPYHPFFQLTEQYLDLLDSVREIEVTFKKNLFAYLSRELDQKKEELQVLSYDDLLLRLRKALIDPGRGEGLADKLREKYPIAMVDEFQDTDPSQYDIFRQIYADREQSALFMIGDPKQSIYSFRGADVFSYLKAKQDAPPEKTYDLGRNFRSTPELLKGLNTLFGEHENPFILDRISYEGVRPGMDLSAYSRLREYGEVHPPIRFRCLPLGERDQFNKNEAAEWAARDTASEIYRILEDGKGGAITIGKEAVKAKDIAVLVRTHKQASLMADALRSKGIKSVQYSQESVFSSEEAEQLAIFLKAVVEPGSESRVRTALALPLTSFTGRDLFEIEEDEDRWLSVLELFDKWHRMWQEKGFSVMFRSVIKEARIAEFVIQSDDGERRLTNLLHLGELMQAEAKRQKNGMRGLLKWFARKRQEEKVQQDEEQLRLESDRELVKIVTMHRSKGLEYPIVFCPFLWYGPQYQDGGKPLVYHDPEDLQRTYLDLNGKSDPERGHKRLLVAREELAESLRLAYVAMTRAEQVCYLSWAYARSSEFSPLGYLFLEPAFFHELLTETIEKRYDAAGNRRFRDAIEQFCEEYPSLFTRKSPSGLRSGDQQLELLSLDSGSELQPRLFTRPVPLRSSYAVSSFSSLSSWMEAEDPDVHDYDQFIDYPDARSGQKDTPREKSMFTFPKGPQPGTCIHNIFENYYSKSGDRNEVIANQLQFHGIDAGWKKTVSSMLETVLAKHLHPEIGGLSLAAVKDCQIPEMEFYFQNEEIETRELLSIIRGNDLPGWVNRGRAGAGFLKGFIDLTFEFRGKYYLLDYKTNYLGNTVRDYRVDELAHEIREASYDLQYHIYTLALHRYLKKRISGYSYNDHFGGAFYLFVRGINEEGKEGIFFDRPVKEVITKLDQYIRGGDNG</sequence>
<accession>A0A521B0U1</accession>
<evidence type="ECO:0000256" key="3">
    <source>
        <dbReference type="ARBA" id="ARBA00022741"/>
    </source>
</evidence>
<dbReference type="PANTHER" id="PTHR11070">
    <property type="entry name" value="UVRD / RECB / PCRA DNA HELICASE FAMILY MEMBER"/>
    <property type="match status" value="1"/>
</dbReference>
<dbReference type="Pfam" id="PF00580">
    <property type="entry name" value="UvrD-helicase"/>
    <property type="match status" value="1"/>
</dbReference>
<proteinExistence type="inferred from homology"/>
<dbReference type="InterPro" id="IPR014017">
    <property type="entry name" value="DNA_helicase_UvrD-like_C"/>
</dbReference>
<keyword evidence="2" id="KW-0479">Metal-binding</keyword>
<dbReference type="InterPro" id="IPR004586">
    <property type="entry name" value="RecB"/>
</dbReference>
<dbReference type="EC" id="5.6.2.4" evidence="14"/>
<protein>
    <recommendedName>
        <fullName evidence="14">DNA 3'-5' helicase</fullName>
        <ecNumber evidence="14">5.6.2.4</ecNumber>
    </recommendedName>
</protein>
<evidence type="ECO:0000256" key="15">
    <source>
        <dbReference type="ARBA" id="ARBA00048988"/>
    </source>
</evidence>
<dbReference type="GO" id="GO:0043138">
    <property type="term" value="F:3'-5' DNA helicase activity"/>
    <property type="evidence" value="ECO:0007669"/>
    <property type="project" value="UniProtKB-EC"/>
</dbReference>
<dbReference type="Pfam" id="PF13361">
    <property type="entry name" value="UvrD_C"/>
    <property type="match status" value="1"/>
</dbReference>
<dbReference type="NCBIfam" id="TIGR00609">
    <property type="entry name" value="recB"/>
    <property type="match status" value="1"/>
</dbReference>
<dbReference type="Gene3D" id="1.10.486.10">
    <property type="entry name" value="PCRA, domain 4"/>
    <property type="match status" value="1"/>
</dbReference>
<keyword evidence="8 16" id="KW-0067">ATP-binding</keyword>
<evidence type="ECO:0000256" key="5">
    <source>
        <dbReference type="ARBA" id="ARBA00022801"/>
    </source>
</evidence>
<dbReference type="Pfam" id="PF12705">
    <property type="entry name" value="PDDEXK_1"/>
    <property type="match status" value="1"/>
</dbReference>
<keyword evidence="6 16" id="KW-0347">Helicase</keyword>
<evidence type="ECO:0000256" key="8">
    <source>
        <dbReference type="ARBA" id="ARBA00022840"/>
    </source>
</evidence>
<keyword evidence="4" id="KW-0227">DNA damage</keyword>
<keyword evidence="12" id="KW-0413">Isomerase</keyword>
<evidence type="ECO:0000256" key="6">
    <source>
        <dbReference type="ARBA" id="ARBA00022806"/>
    </source>
</evidence>
<evidence type="ECO:0000256" key="7">
    <source>
        <dbReference type="ARBA" id="ARBA00022839"/>
    </source>
</evidence>
<dbReference type="Gene3D" id="3.40.50.300">
    <property type="entry name" value="P-loop containing nucleotide triphosphate hydrolases"/>
    <property type="match status" value="2"/>
</dbReference>
<dbReference type="EMBL" id="FXTH01000002">
    <property type="protein sequence ID" value="SMO40380.1"/>
    <property type="molecule type" value="Genomic_DNA"/>
</dbReference>
<reference evidence="19 20" key="1">
    <citation type="submission" date="2017-05" db="EMBL/GenBank/DDBJ databases">
        <authorList>
            <person name="Varghese N."/>
            <person name="Submissions S."/>
        </authorList>
    </citation>
    <scope>NUCLEOTIDE SEQUENCE [LARGE SCALE GENOMIC DNA]</scope>
    <source>
        <strain evidence="19 20">DSM 21194</strain>
    </source>
</reference>
<evidence type="ECO:0000256" key="13">
    <source>
        <dbReference type="ARBA" id="ARBA00034617"/>
    </source>
</evidence>
<dbReference type="InterPro" id="IPR027417">
    <property type="entry name" value="P-loop_NTPase"/>
</dbReference>
<name>A0A521B0U1_9BACT</name>
<feature type="domain" description="UvrD-like helicase C-terminal" evidence="18">
    <location>
        <begin position="484"/>
        <end position="750"/>
    </location>
</feature>
<dbReference type="InterPro" id="IPR011335">
    <property type="entry name" value="Restrct_endonuc-II-like"/>
</dbReference>
<evidence type="ECO:0000256" key="2">
    <source>
        <dbReference type="ARBA" id="ARBA00022723"/>
    </source>
</evidence>
<evidence type="ECO:0000256" key="10">
    <source>
        <dbReference type="ARBA" id="ARBA00023125"/>
    </source>
</evidence>
<dbReference type="InterPro" id="IPR014016">
    <property type="entry name" value="UvrD-like_ATP-bd"/>
</dbReference>
<evidence type="ECO:0000313" key="20">
    <source>
        <dbReference type="Proteomes" id="UP000317593"/>
    </source>
</evidence>
<keyword evidence="9" id="KW-0460">Magnesium</keyword>
<evidence type="ECO:0000256" key="11">
    <source>
        <dbReference type="ARBA" id="ARBA00023204"/>
    </source>
</evidence>
<dbReference type="InterPro" id="IPR000212">
    <property type="entry name" value="DNA_helicase_UvrD/REP"/>
</dbReference>
<dbReference type="CDD" id="cd22352">
    <property type="entry name" value="RecB_C-like"/>
    <property type="match status" value="1"/>
</dbReference>
<feature type="binding site" evidence="16">
    <location>
        <begin position="19"/>
        <end position="26"/>
    </location>
    <ligand>
        <name>ATP</name>
        <dbReference type="ChEBI" id="CHEBI:30616"/>
    </ligand>
</feature>
<dbReference type="RefSeq" id="WP_185958207.1">
    <property type="nucleotide sequence ID" value="NZ_FXTH01000002.1"/>
</dbReference>